<gene>
    <name evidence="7" type="ORF">FTRO_0012680</name>
    <name evidence="6" type="ORF">R53137_KAKDMLNK_00311</name>
</gene>
<dbReference type="PROSITE" id="PS51178">
    <property type="entry name" value="PASTA"/>
    <property type="match status" value="1"/>
</dbReference>
<protein>
    <submittedName>
        <fullName evidence="7">Cell division protein FtsI [Peptidoglycan synthetase]</fullName>
    </submittedName>
    <submittedName>
        <fullName evidence="6">Peptidoglycan transpeptidase (Penicillin-binding protein 2) (FtsI)</fullName>
    </submittedName>
</protein>
<dbReference type="Gene3D" id="2.20.70.70">
    <property type="match status" value="1"/>
</dbReference>
<keyword evidence="4" id="KW-0812">Transmembrane</keyword>
<proteinExistence type="inferred from homology"/>
<dbReference type="EMBL" id="DF968078">
    <property type="protein sequence ID" value="GAP03721.1"/>
    <property type="molecule type" value="Genomic_DNA"/>
</dbReference>
<evidence type="ECO:0000256" key="3">
    <source>
        <dbReference type="ARBA" id="ARBA00023136"/>
    </source>
</evidence>
<keyword evidence="7" id="KW-0132">Cell division</keyword>
<dbReference type="Pfam" id="PF00905">
    <property type="entry name" value="Transpeptidase"/>
    <property type="match status" value="1"/>
</dbReference>
<comment type="subcellular location">
    <subcellularLocation>
        <location evidence="1">Cell membrane</location>
        <topology evidence="1">Single-pass membrane protein</topology>
    </subcellularLocation>
</comment>
<dbReference type="RefSeq" id="WP_059393229.1">
    <property type="nucleotide sequence ID" value="NZ_BOJU01000002.1"/>
</dbReference>
<comment type="similarity">
    <text evidence="2">Belongs to the transpeptidase family.</text>
</comment>
<evidence type="ECO:0000256" key="2">
    <source>
        <dbReference type="ARBA" id="ARBA00007171"/>
    </source>
</evidence>
<dbReference type="PANTHER" id="PTHR30627:SF26">
    <property type="entry name" value="PENICILLIN-BINDING PROTEIN 2B"/>
    <property type="match status" value="1"/>
</dbReference>
<evidence type="ECO:0000313" key="6">
    <source>
        <dbReference type="EMBL" id="CAK1230130.1"/>
    </source>
</evidence>
<dbReference type="SUPFAM" id="SSF56601">
    <property type="entry name" value="beta-lactamase/transpeptidase-like"/>
    <property type="match status" value="1"/>
</dbReference>
<dbReference type="InterPro" id="IPR001460">
    <property type="entry name" value="PCN-bd_Tpept"/>
</dbReference>
<keyword evidence="8" id="KW-1185">Reference proteome</keyword>
<dbReference type="GO" id="GO:0005886">
    <property type="term" value="C:plasma membrane"/>
    <property type="evidence" value="ECO:0007669"/>
    <property type="project" value="UniProtKB-SubCell"/>
</dbReference>
<evidence type="ECO:0000256" key="1">
    <source>
        <dbReference type="ARBA" id="ARBA00004162"/>
    </source>
</evidence>
<dbReference type="SUPFAM" id="SSF56519">
    <property type="entry name" value="Penicillin binding protein dimerisation domain"/>
    <property type="match status" value="1"/>
</dbReference>
<dbReference type="Proteomes" id="UP001314262">
    <property type="component" value="Unassembled WGS sequence"/>
</dbReference>
<dbReference type="InterPro" id="IPR012338">
    <property type="entry name" value="Beta-lactam/transpept-like"/>
</dbReference>
<evidence type="ECO:0000313" key="7">
    <source>
        <dbReference type="EMBL" id="GAP03721.1"/>
    </source>
</evidence>
<dbReference type="GO" id="GO:0051301">
    <property type="term" value="P:cell division"/>
    <property type="evidence" value="ECO:0007669"/>
    <property type="project" value="UniProtKB-KW"/>
</dbReference>
<dbReference type="Proteomes" id="UP000064514">
    <property type="component" value="Unassembled WGS sequence"/>
</dbReference>
<dbReference type="Pfam" id="PF03793">
    <property type="entry name" value="PASTA"/>
    <property type="match status" value="1"/>
</dbReference>
<dbReference type="Gene3D" id="3.90.1310.10">
    <property type="entry name" value="Penicillin-binding protein 2a (Domain 2)"/>
    <property type="match status" value="1"/>
</dbReference>
<organism evidence="7">
    <name type="scientific">Fructobacillus tropaeoli</name>
    <dbReference type="NCBI Taxonomy" id="709323"/>
    <lineage>
        <taxon>Bacteria</taxon>
        <taxon>Bacillati</taxon>
        <taxon>Bacillota</taxon>
        <taxon>Bacilli</taxon>
        <taxon>Lactobacillales</taxon>
        <taxon>Lactobacillaceae</taxon>
        <taxon>Fructobacillus</taxon>
    </lineage>
</organism>
<sequence length="714" mass="77246">MKQKKRRQLGKKITRNGKRFGALLFVGAFFVILIMGGRLFQIAGFKVVNNHNLTAATRLTFMQKETVPATRGQILDSDGQVLADNSTVYDMYAVLDKKQVTKTGKPDYVVDKKDAAQKLSGILGISYDDLYAQLTSNKLQVEFGPKAKNLSVDTYNKIKALNLTGIKFNSQPSRYYPNNRMASHIIGLTNSTQNSAGQRTLGGILGIEAFKNSTLRGKDGIQTSLGNQNETSKKNQVENGNNVTLTLNEKLQATLENRMDVLFAGTKAKSAVAVLMEAKTGKIVAATQRPNFDPNTQDGLSSAWENLINQGSFEPGSTMKTITLAAAIQEGKWHPNATYQSGTYDINGQKVVDAFGNGEGILTYRQAYERSSNVGFAHLEQALGASTWESYINKFRFLKKTGMDLPNEESGSMSFEQPIDQANTAYGQAIRVTPAQLLQAYTAIANGGKEIKPYLVDRVTNPETGKVVYQGKTTQVANPISASTAKQVLSLMAGVVNADDGTAKQYSLADVGYQVAAKTGTAQISENGKYLDGLTNDIHSVMAIVPEQNPKYIMYIAVRQPQVFPDANIQITLNNVFRPVILQALNDGDDSVKSKTNQVTVPDVKGLSISQAEQTLQNAGLSVTTLGSSGTISAQSIKGNQDAIKGQRVFLTASGSVTVPDFSSWTKNDVLTWGYLAKVKMSLTGSGYGEKQSVTAGTAVTGQSKISVNFKERT</sequence>
<keyword evidence="4" id="KW-1133">Transmembrane helix</keyword>
<evidence type="ECO:0000259" key="5">
    <source>
        <dbReference type="PROSITE" id="PS51178"/>
    </source>
</evidence>
<dbReference type="Gene3D" id="3.30.70.2110">
    <property type="match status" value="1"/>
</dbReference>
<dbReference type="GO" id="GO:0071555">
    <property type="term" value="P:cell wall organization"/>
    <property type="evidence" value="ECO:0007669"/>
    <property type="project" value="TreeGrafter"/>
</dbReference>
<dbReference type="CDD" id="cd06576">
    <property type="entry name" value="PASTA_Pbp2x-like_1"/>
    <property type="match status" value="1"/>
</dbReference>
<dbReference type="SUPFAM" id="SSF54184">
    <property type="entry name" value="Penicillin-binding protein 2x (pbp-2x), c-terminal domain"/>
    <property type="match status" value="2"/>
</dbReference>
<dbReference type="InterPro" id="IPR005543">
    <property type="entry name" value="PASTA_dom"/>
</dbReference>
<dbReference type="Pfam" id="PF03717">
    <property type="entry name" value="PBP_dimer"/>
    <property type="match status" value="1"/>
</dbReference>
<dbReference type="SMART" id="SM00740">
    <property type="entry name" value="PASTA"/>
    <property type="match status" value="2"/>
</dbReference>
<keyword evidence="3 4" id="KW-0472">Membrane</keyword>
<dbReference type="Gene3D" id="3.40.710.10">
    <property type="entry name" value="DD-peptidase/beta-lactamase superfamily"/>
    <property type="match status" value="1"/>
</dbReference>
<keyword evidence="7" id="KW-0131">Cell cycle</keyword>
<name>A0A3F3GWW0_9LACO</name>
<dbReference type="InterPro" id="IPR050515">
    <property type="entry name" value="Beta-lactam/transpept"/>
</dbReference>
<dbReference type="EMBL" id="CAUZLT010000001">
    <property type="protein sequence ID" value="CAK1230130.1"/>
    <property type="molecule type" value="Genomic_DNA"/>
</dbReference>
<evidence type="ECO:0000256" key="4">
    <source>
        <dbReference type="SAM" id="Phobius"/>
    </source>
</evidence>
<dbReference type="Gene3D" id="3.30.10.20">
    <property type="match status" value="1"/>
</dbReference>
<evidence type="ECO:0000313" key="8">
    <source>
        <dbReference type="Proteomes" id="UP001314262"/>
    </source>
</evidence>
<dbReference type="STRING" id="709323.GCA_001047135_00266"/>
<feature type="domain" description="PASTA" evidence="5">
    <location>
        <begin position="595"/>
        <end position="655"/>
    </location>
</feature>
<dbReference type="GO" id="GO:0008658">
    <property type="term" value="F:penicillin binding"/>
    <property type="evidence" value="ECO:0007669"/>
    <property type="project" value="InterPro"/>
</dbReference>
<dbReference type="InterPro" id="IPR036138">
    <property type="entry name" value="PBP_dimer_sf"/>
</dbReference>
<dbReference type="CDD" id="cd06575">
    <property type="entry name" value="PASTA_Pbp2x-like_2"/>
    <property type="match status" value="1"/>
</dbReference>
<accession>A0A3F3GWW0</accession>
<reference evidence="7" key="1">
    <citation type="journal article" date="2015" name="BMC Genomics">
        <title>Comparative genomics of Fructobacillus spp. and Leuconostoc spp. reveals niche-specific evolution of Fructobacillus spp.</title>
        <authorList>
            <person name="Endo A."/>
            <person name="Tanizawa Y."/>
            <person name="Tanaka N."/>
            <person name="Maeno S."/>
            <person name="Kumar H."/>
            <person name="Shiwa Y."/>
            <person name="Okada S."/>
            <person name="Yoshikawa H."/>
            <person name="Dicks L."/>
            <person name="Nakagawa J."/>
            <person name="Arita M."/>
        </authorList>
    </citation>
    <scope>NUCLEOTIDE SEQUENCE [LARGE SCALE GENOMIC DNA]</scope>
    <source>
        <strain evidence="7">F214-1</strain>
    </source>
</reference>
<feature type="transmembrane region" description="Helical" evidence="4">
    <location>
        <begin position="20"/>
        <end position="40"/>
    </location>
</feature>
<reference evidence="6 8" key="2">
    <citation type="submission" date="2023-10" db="EMBL/GenBank/DDBJ databases">
        <authorList>
            <person name="Botero Cardona J."/>
        </authorList>
    </citation>
    <scope>NUCLEOTIDE SEQUENCE [LARGE SCALE GENOMIC DNA]</scope>
    <source>
        <strain evidence="6 8">R-53137</strain>
    </source>
</reference>
<dbReference type="PANTHER" id="PTHR30627">
    <property type="entry name" value="PEPTIDOGLYCAN D,D-TRANSPEPTIDASE"/>
    <property type="match status" value="1"/>
</dbReference>
<dbReference type="InterPro" id="IPR005311">
    <property type="entry name" value="PBP_dimer"/>
</dbReference>
<dbReference type="AlphaFoldDB" id="A0A3F3GWW0"/>